<organism evidence="2 3">
    <name type="scientific">Steinernema hermaphroditum</name>
    <dbReference type="NCBI Taxonomy" id="289476"/>
    <lineage>
        <taxon>Eukaryota</taxon>
        <taxon>Metazoa</taxon>
        <taxon>Ecdysozoa</taxon>
        <taxon>Nematoda</taxon>
        <taxon>Chromadorea</taxon>
        <taxon>Rhabditida</taxon>
        <taxon>Tylenchina</taxon>
        <taxon>Panagrolaimomorpha</taxon>
        <taxon>Strongyloidoidea</taxon>
        <taxon>Steinernematidae</taxon>
        <taxon>Steinernema</taxon>
    </lineage>
</organism>
<feature type="region of interest" description="Disordered" evidence="1">
    <location>
        <begin position="81"/>
        <end position="119"/>
    </location>
</feature>
<gene>
    <name evidence="2" type="ORF">QR680_018859</name>
</gene>
<reference evidence="2" key="1">
    <citation type="submission" date="2023-06" db="EMBL/GenBank/DDBJ databases">
        <title>Genomic analysis of the entomopathogenic nematode Steinernema hermaphroditum.</title>
        <authorList>
            <person name="Schwarz E.M."/>
            <person name="Heppert J.K."/>
            <person name="Baniya A."/>
            <person name="Schwartz H.T."/>
            <person name="Tan C.-H."/>
            <person name="Antoshechkin I."/>
            <person name="Sternberg P.W."/>
            <person name="Goodrich-Blair H."/>
            <person name="Dillman A.R."/>
        </authorList>
    </citation>
    <scope>NUCLEOTIDE SEQUENCE</scope>
    <source>
        <strain evidence="2">PS9179</strain>
        <tissue evidence="2">Whole animal</tissue>
    </source>
</reference>
<feature type="region of interest" description="Disordered" evidence="1">
    <location>
        <begin position="13"/>
        <end position="48"/>
    </location>
</feature>
<sequence>MEDPELDAIRTRRMNQLQRPGGVGNKQNDAQARQADQQEEMDTSILSQENNYPFLVDRPEVVSDKEFWERMMARMENLGIPVTERKKKAKTTWMPRKRPADGPSKDRSRRRVTFDLDDD</sequence>
<dbReference type="InterPro" id="IPR036883">
    <property type="entry name" value="PDCD5-like_sf"/>
</dbReference>
<dbReference type="Proteomes" id="UP001175271">
    <property type="component" value="Unassembled WGS sequence"/>
</dbReference>
<dbReference type="AlphaFoldDB" id="A0AA39HLJ4"/>
<protein>
    <submittedName>
        <fullName evidence="2">Uncharacterized protein</fullName>
    </submittedName>
</protein>
<evidence type="ECO:0000313" key="3">
    <source>
        <dbReference type="Proteomes" id="UP001175271"/>
    </source>
</evidence>
<dbReference type="Gene3D" id="1.10.8.140">
    <property type="entry name" value="PDCD5-like"/>
    <property type="match status" value="1"/>
</dbReference>
<name>A0AA39HLJ4_9BILA</name>
<dbReference type="EMBL" id="JAUCMV010000004">
    <property type="protein sequence ID" value="KAK0406872.1"/>
    <property type="molecule type" value="Genomic_DNA"/>
</dbReference>
<evidence type="ECO:0000256" key="1">
    <source>
        <dbReference type="SAM" id="MobiDB-lite"/>
    </source>
</evidence>
<evidence type="ECO:0000313" key="2">
    <source>
        <dbReference type="EMBL" id="KAK0406872.1"/>
    </source>
</evidence>
<proteinExistence type="predicted"/>
<accession>A0AA39HLJ4</accession>
<keyword evidence="3" id="KW-1185">Reference proteome</keyword>
<dbReference type="GO" id="GO:0003677">
    <property type="term" value="F:DNA binding"/>
    <property type="evidence" value="ECO:0007669"/>
    <property type="project" value="InterPro"/>
</dbReference>
<comment type="caution">
    <text evidence="2">The sequence shown here is derived from an EMBL/GenBank/DDBJ whole genome shotgun (WGS) entry which is preliminary data.</text>
</comment>